<evidence type="ECO:0000313" key="9">
    <source>
        <dbReference type="EMBL" id="KAF8393724.1"/>
    </source>
</evidence>
<evidence type="ECO:0000256" key="4">
    <source>
        <dbReference type="ARBA" id="ARBA00023136"/>
    </source>
</evidence>
<dbReference type="Proteomes" id="UP000655225">
    <property type="component" value="Unassembled WGS sequence"/>
</dbReference>
<dbReference type="EMBL" id="JABCRI010000014">
    <property type="protein sequence ID" value="KAF8393724.1"/>
    <property type="molecule type" value="Genomic_DNA"/>
</dbReference>
<dbReference type="AlphaFoldDB" id="A0A835DB54"/>
<sequence length="213" mass="22939">MFLAFFSMVCVCCATSVASFGYFHPWKSASAVERYQLGFLLFAFAFILTNLFVFMPITIETDLVGELEIASLIQRIKDSSKEAISENTAVASAANDLNSSSSDTNEVPFNNKVESGSITFDFDSSTLAISSREKSSQKVDFKPPPETLNMSGLEDETSDNLTASSRSFSIQHGHGESCFSAVGPLSGTIPYSGSISLGSDSTTTITRSFAFPM</sequence>
<keyword evidence="4 6" id="KW-0472">Membrane</keyword>
<dbReference type="GO" id="GO:0016020">
    <property type="term" value="C:membrane"/>
    <property type="evidence" value="ECO:0007669"/>
    <property type="project" value="UniProtKB-SubCell"/>
</dbReference>
<feature type="transmembrane region" description="Helical" evidence="6">
    <location>
        <begin position="35"/>
        <end position="54"/>
    </location>
</feature>
<feature type="chain" id="PRO_5032928085" description="TMEM205-like domain-containing protein" evidence="7">
    <location>
        <begin position="20"/>
        <end position="213"/>
    </location>
</feature>
<protein>
    <recommendedName>
        <fullName evidence="8">TMEM205-like domain-containing protein</fullName>
    </recommendedName>
</protein>
<comment type="subcellular location">
    <subcellularLocation>
        <location evidence="1">Membrane</location>
    </subcellularLocation>
</comment>
<comment type="caution">
    <text evidence="9">The sequence shown here is derived from an EMBL/GenBank/DDBJ whole genome shotgun (WGS) entry which is preliminary data.</text>
</comment>
<feature type="signal peptide" evidence="7">
    <location>
        <begin position="1"/>
        <end position="19"/>
    </location>
</feature>
<dbReference type="GO" id="GO:0009786">
    <property type="term" value="P:regulation of asymmetric cell division"/>
    <property type="evidence" value="ECO:0007669"/>
    <property type="project" value="InterPro"/>
</dbReference>
<keyword evidence="2 6" id="KW-0812">Transmembrane</keyword>
<dbReference type="PANTHER" id="PTHR33914">
    <property type="entry name" value="18S PRE-RIBOSOMAL ASSEMBLY PROTEIN GAR2-LIKE PROTEIN"/>
    <property type="match status" value="1"/>
</dbReference>
<dbReference type="InterPro" id="IPR040378">
    <property type="entry name" value="BASL"/>
</dbReference>
<feature type="domain" description="TMEM205-like" evidence="8">
    <location>
        <begin position="1"/>
        <end position="61"/>
    </location>
</feature>
<name>A0A835DB54_TETSI</name>
<evidence type="ECO:0000256" key="7">
    <source>
        <dbReference type="SAM" id="SignalP"/>
    </source>
</evidence>
<feature type="compositionally biased region" description="Basic and acidic residues" evidence="5">
    <location>
        <begin position="134"/>
        <end position="143"/>
    </location>
</feature>
<dbReference type="OrthoDB" id="1911032at2759"/>
<organism evidence="9 10">
    <name type="scientific">Tetracentron sinense</name>
    <name type="common">Spur-leaf</name>
    <dbReference type="NCBI Taxonomy" id="13715"/>
    <lineage>
        <taxon>Eukaryota</taxon>
        <taxon>Viridiplantae</taxon>
        <taxon>Streptophyta</taxon>
        <taxon>Embryophyta</taxon>
        <taxon>Tracheophyta</taxon>
        <taxon>Spermatophyta</taxon>
        <taxon>Magnoliopsida</taxon>
        <taxon>Trochodendrales</taxon>
        <taxon>Trochodendraceae</taxon>
        <taxon>Tetracentron</taxon>
    </lineage>
</organism>
<dbReference type="InterPro" id="IPR025423">
    <property type="entry name" value="TMEM205-like"/>
</dbReference>
<keyword evidence="10" id="KW-1185">Reference proteome</keyword>
<gene>
    <name evidence="9" type="ORF">HHK36_019922</name>
</gene>
<evidence type="ECO:0000256" key="3">
    <source>
        <dbReference type="ARBA" id="ARBA00022989"/>
    </source>
</evidence>
<evidence type="ECO:0000256" key="6">
    <source>
        <dbReference type="SAM" id="Phobius"/>
    </source>
</evidence>
<evidence type="ECO:0000256" key="1">
    <source>
        <dbReference type="ARBA" id="ARBA00004370"/>
    </source>
</evidence>
<proteinExistence type="predicted"/>
<feature type="region of interest" description="Disordered" evidence="5">
    <location>
        <begin position="134"/>
        <end position="159"/>
    </location>
</feature>
<evidence type="ECO:0000256" key="2">
    <source>
        <dbReference type="ARBA" id="ARBA00022692"/>
    </source>
</evidence>
<evidence type="ECO:0000313" key="10">
    <source>
        <dbReference type="Proteomes" id="UP000655225"/>
    </source>
</evidence>
<keyword evidence="3 6" id="KW-1133">Transmembrane helix</keyword>
<keyword evidence="7" id="KW-0732">Signal</keyword>
<reference evidence="9 10" key="1">
    <citation type="submission" date="2020-04" db="EMBL/GenBank/DDBJ databases">
        <title>Plant Genome Project.</title>
        <authorList>
            <person name="Zhang R.-G."/>
        </authorList>
    </citation>
    <scope>NUCLEOTIDE SEQUENCE [LARGE SCALE GENOMIC DNA]</scope>
    <source>
        <strain evidence="9">YNK0</strain>
        <tissue evidence="9">Leaf</tissue>
    </source>
</reference>
<dbReference type="Pfam" id="PF13664">
    <property type="entry name" value="DUF4149"/>
    <property type="match status" value="1"/>
</dbReference>
<accession>A0A835DB54</accession>
<evidence type="ECO:0000256" key="5">
    <source>
        <dbReference type="SAM" id="MobiDB-lite"/>
    </source>
</evidence>
<evidence type="ECO:0000259" key="8">
    <source>
        <dbReference type="Pfam" id="PF13664"/>
    </source>
</evidence>
<dbReference type="PANTHER" id="PTHR33914:SF2">
    <property type="entry name" value="OS02G0582100 PROTEIN"/>
    <property type="match status" value="1"/>
</dbReference>